<evidence type="ECO:0000313" key="3">
    <source>
        <dbReference type="EMBL" id="KAB1073585.1"/>
    </source>
</evidence>
<gene>
    <name evidence="3" type="ORF">F6X51_10290</name>
</gene>
<dbReference type="Proteomes" id="UP000441523">
    <property type="component" value="Unassembled WGS sequence"/>
</dbReference>
<dbReference type="Pfam" id="PF01145">
    <property type="entry name" value="Band_7"/>
    <property type="match status" value="1"/>
</dbReference>
<proteinExistence type="predicted"/>
<dbReference type="InterPro" id="IPR036013">
    <property type="entry name" value="Band_7/SPFH_dom_sf"/>
</dbReference>
<name>A0A6N6MSS4_9HYPH</name>
<evidence type="ECO:0000313" key="4">
    <source>
        <dbReference type="Proteomes" id="UP000441523"/>
    </source>
</evidence>
<dbReference type="InterPro" id="IPR001107">
    <property type="entry name" value="Band_7"/>
</dbReference>
<dbReference type="GO" id="GO:0016020">
    <property type="term" value="C:membrane"/>
    <property type="evidence" value="ECO:0007669"/>
    <property type="project" value="UniProtKB-SubCell"/>
</dbReference>
<organism evidence="3 4">
    <name type="scientific">Methylobacterium planeticum</name>
    <dbReference type="NCBI Taxonomy" id="2615211"/>
    <lineage>
        <taxon>Bacteria</taxon>
        <taxon>Pseudomonadati</taxon>
        <taxon>Pseudomonadota</taxon>
        <taxon>Alphaproteobacteria</taxon>
        <taxon>Hyphomicrobiales</taxon>
        <taxon>Methylobacteriaceae</taxon>
        <taxon>Methylobacterium</taxon>
    </lineage>
</organism>
<dbReference type="EMBL" id="VZZJ01000007">
    <property type="protein sequence ID" value="KAB1073585.1"/>
    <property type="molecule type" value="Genomic_DNA"/>
</dbReference>
<protein>
    <submittedName>
        <fullName evidence="3">Band 7 protein</fullName>
    </submittedName>
</protein>
<keyword evidence="4" id="KW-1185">Reference proteome</keyword>
<dbReference type="Gene3D" id="3.30.479.30">
    <property type="entry name" value="Band 7 domain"/>
    <property type="match status" value="1"/>
</dbReference>
<dbReference type="AlphaFoldDB" id="A0A6N6MSS4"/>
<reference evidence="3 4" key="1">
    <citation type="submission" date="2019-09" db="EMBL/GenBank/DDBJ databases">
        <title>YIM 132548 draft genome.</title>
        <authorList>
            <person name="Jiang L."/>
        </authorList>
    </citation>
    <scope>NUCLEOTIDE SEQUENCE [LARGE SCALE GENOMIC DNA]</scope>
    <source>
        <strain evidence="3 4">YIM 132548</strain>
    </source>
</reference>
<evidence type="ECO:0000256" key="1">
    <source>
        <dbReference type="ARBA" id="ARBA00004167"/>
    </source>
</evidence>
<feature type="domain" description="Band 7" evidence="2">
    <location>
        <begin position="21"/>
        <end position="191"/>
    </location>
</feature>
<accession>A0A6N6MSS4</accession>
<comment type="caution">
    <text evidence="3">The sequence shown here is derived from an EMBL/GenBank/DDBJ whole genome shotgun (WGS) entry which is preliminary data.</text>
</comment>
<comment type="subcellular location">
    <subcellularLocation>
        <location evidence="1">Membrane</location>
        <topology evidence="1">Single-pass membrane protein</topology>
    </subcellularLocation>
</comment>
<dbReference type="RefSeq" id="WP_150963264.1">
    <property type="nucleotide sequence ID" value="NZ_VZZJ01000007.1"/>
</dbReference>
<evidence type="ECO:0000259" key="2">
    <source>
        <dbReference type="Pfam" id="PF01145"/>
    </source>
</evidence>
<sequence>MATIRNIGLIAQLRSEASSHVIRYRNGRVRQSGRGLVFWFRPETASISEVPMEDREMTLFVRGRSRDFQTVAVQGTIGWHVVDPELLASRVDFSIGLLTGTLQGEPVERIEARLSGIAAQAVLQYLGADPIGALLDAGPEPLRISLETVLASAPALAEIGVAAVSVRLTNLAPSSELERALQTPTFEGLQQKADEATFARRALAVEKERAIAENELATRTELATRETLLIAQEAANARDRAAGLAAAQGVDAEAEAERIRLIEDARAEAEQRRMAIYRDLPASVLLGLAARELAGKLETIEHVTVTPDLLAAALGEFRRIAPGIAAPGIAAPGSAAPVNPR</sequence>